<dbReference type="EMBL" id="VTPC01005171">
    <property type="protein sequence ID" value="KAF2896353.1"/>
    <property type="molecule type" value="Genomic_DNA"/>
</dbReference>
<dbReference type="GO" id="GO:0000785">
    <property type="term" value="C:chromatin"/>
    <property type="evidence" value="ECO:0007669"/>
    <property type="project" value="TreeGrafter"/>
</dbReference>
<dbReference type="Gene3D" id="2.60.40.1490">
    <property type="entry name" value="Histone chaperone ASF1-like"/>
    <property type="match status" value="1"/>
</dbReference>
<dbReference type="SUPFAM" id="SSF101546">
    <property type="entry name" value="ASF1-like"/>
    <property type="match status" value="1"/>
</dbReference>
<evidence type="ECO:0000256" key="5">
    <source>
        <dbReference type="ARBA" id="ARBA00023186"/>
    </source>
</evidence>
<dbReference type="FunFam" id="2.60.40.1490:FF:000001">
    <property type="entry name" value="Histone chaperone ASF1"/>
    <property type="match status" value="1"/>
</dbReference>
<comment type="similarity">
    <text evidence="2">Belongs to the ASF1 family.</text>
</comment>
<accession>A0A8K0GFL0</accession>
<evidence type="ECO:0000256" key="4">
    <source>
        <dbReference type="ARBA" id="ARBA00023163"/>
    </source>
</evidence>
<dbReference type="GO" id="GO:0006335">
    <property type="term" value="P:DNA replication-dependent chromatin assembly"/>
    <property type="evidence" value="ECO:0007669"/>
    <property type="project" value="TreeGrafter"/>
</dbReference>
<sequence length="204" mass="22976">MAKVQLCNITVMDNPSPFLNPFQFEITFECIEELKEDLEWKMIYVGSAESEEYDQILDSVFVGPVPEGKHMFVFQADPPDVTRIPENDAIGVTVVLLTCSYRSQEFIRVGYFINNEYSDLELRENAPSPPQFDKVIRNILASEPRVTRFKINWEETSTQEGTISVEANIVNGTSNGMLETDGNMSADVPVLNENSNSLATMECS</sequence>
<dbReference type="Pfam" id="PF04729">
    <property type="entry name" value="ASF1_hist_chap"/>
    <property type="match status" value="1"/>
</dbReference>
<organism evidence="7 8">
    <name type="scientific">Ignelater luminosus</name>
    <name type="common">Cucubano</name>
    <name type="synonym">Pyrophorus luminosus</name>
    <dbReference type="NCBI Taxonomy" id="2038154"/>
    <lineage>
        <taxon>Eukaryota</taxon>
        <taxon>Metazoa</taxon>
        <taxon>Ecdysozoa</taxon>
        <taxon>Arthropoda</taxon>
        <taxon>Hexapoda</taxon>
        <taxon>Insecta</taxon>
        <taxon>Pterygota</taxon>
        <taxon>Neoptera</taxon>
        <taxon>Endopterygota</taxon>
        <taxon>Coleoptera</taxon>
        <taxon>Polyphaga</taxon>
        <taxon>Elateriformia</taxon>
        <taxon>Elateroidea</taxon>
        <taxon>Elateridae</taxon>
        <taxon>Agrypninae</taxon>
        <taxon>Pyrophorini</taxon>
        <taxon>Ignelater</taxon>
    </lineage>
</organism>
<keyword evidence="5" id="KW-0143">Chaperone</keyword>
<name>A0A8K0GFL0_IGNLU</name>
<dbReference type="InterPro" id="IPR036747">
    <property type="entry name" value="ASF1-like_sf"/>
</dbReference>
<dbReference type="InterPro" id="IPR006818">
    <property type="entry name" value="ASF1-like"/>
</dbReference>
<keyword evidence="6" id="KW-0539">Nucleus</keyword>
<comment type="subcellular location">
    <subcellularLocation>
        <location evidence="1">Nucleus</location>
    </subcellularLocation>
</comment>
<evidence type="ECO:0000256" key="3">
    <source>
        <dbReference type="ARBA" id="ARBA00023015"/>
    </source>
</evidence>
<protein>
    <recommendedName>
        <fullName evidence="9">Histone chaperone asf1</fullName>
    </recommendedName>
</protein>
<gene>
    <name evidence="7" type="ORF">ILUMI_09816</name>
</gene>
<evidence type="ECO:0000313" key="8">
    <source>
        <dbReference type="Proteomes" id="UP000801492"/>
    </source>
</evidence>
<evidence type="ECO:0008006" key="9">
    <source>
        <dbReference type="Google" id="ProtNLM"/>
    </source>
</evidence>
<dbReference type="AlphaFoldDB" id="A0A8K0GFL0"/>
<comment type="caution">
    <text evidence="7">The sequence shown here is derived from an EMBL/GenBank/DDBJ whole genome shotgun (WGS) entry which is preliminary data.</text>
</comment>
<dbReference type="GO" id="GO:0042393">
    <property type="term" value="F:histone binding"/>
    <property type="evidence" value="ECO:0007669"/>
    <property type="project" value="TreeGrafter"/>
</dbReference>
<dbReference type="OrthoDB" id="29755at2759"/>
<dbReference type="Proteomes" id="UP000801492">
    <property type="component" value="Unassembled WGS sequence"/>
</dbReference>
<evidence type="ECO:0000313" key="7">
    <source>
        <dbReference type="EMBL" id="KAF2896353.1"/>
    </source>
</evidence>
<evidence type="ECO:0000256" key="6">
    <source>
        <dbReference type="ARBA" id="ARBA00023242"/>
    </source>
</evidence>
<evidence type="ECO:0000256" key="2">
    <source>
        <dbReference type="ARBA" id="ARBA00006051"/>
    </source>
</evidence>
<dbReference type="PANTHER" id="PTHR12040:SF0">
    <property type="entry name" value="HISTONE CHAPERONE ASF1"/>
    <property type="match status" value="1"/>
</dbReference>
<keyword evidence="8" id="KW-1185">Reference proteome</keyword>
<dbReference type="PANTHER" id="PTHR12040">
    <property type="entry name" value="ANTI-SILENCING PROTEIN 1"/>
    <property type="match status" value="1"/>
</dbReference>
<keyword evidence="3" id="KW-0805">Transcription regulation</keyword>
<dbReference type="GO" id="GO:0005634">
    <property type="term" value="C:nucleus"/>
    <property type="evidence" value="ECO:0007669"/>
    <property type="project" value="UniProtKB-SubCell"/>
</dbReference>
<keyword evidence="4" id="KW-0804">Transcription</keyword>
<evidence type="ECO:0000256" key="1">
    <source>
        <dbReference type="ARBA" id="ARBA00004123"/>
    </source>
</evidence>
<proteinExistence type="inferred from homology"/>
<reference evidence="7" key="1">
    <citation type="submission" date="2019-08" db="EMBL/GenBank/DDBJ databases">
        <title>The genome of the North American firefly Photinus pyralis.</title>
        <authorList>
            <consortium name="Photinus pyralis genome working group"/>
            <person name="Fallon T.R."/>
            <person name="Sander Lower S.E."/>
            <person name="Weng J.-K."/>
        </authorList>
    </citation>
    <scope>NUCLEOTIDE SEQUENCE</scope>
    <source>
        <strain evidence="7">TRF0915ILg1</strain>
        <tissue evidence="7">Whole body</tissue>
    </source>
</reference>